<name>A0A834JUJ5_VESGE</name>
<protein>
    <submittedName>
        <fullName evidence="1">Uncharacterized protein</fullName>
    </submittedName>
</protein>
<keyword evidence="2" id="KW-1185">Reference proteome</keyword>
<accession>A0A834JUJ5</accession>
<evidence type="ECO:0000313" key="2">
    <source>
        <dbReference type="Proteomes" id="UP000617340"/>
    </source>
</evidence>
<dbReference type="EMBL" id="JACSDZ010000010">
    <property type="protein sequence ID" value="KAF7393881.1"/>
    <property type="molecule type" value="Genomic_DNA"/>
</dbReference>
<dbReference type="Proteomes" id="UP000617340">
    <property type="component" value="Unassembled WGS sequence"/>
</dbReference>
<gene>
    <name evidence="1" type="ORF">HZH68_010700</name>
</gene>
<comment type="caution">
    <text evidence="1">The sequence shown here is derived from an EMBL/GenBank/DDBJ whole genome shotgun (WGS) entry which is preliminary data.</text>
</comment>
<evidence type="ECO:0000313" key="1">
    <source>
        <dbReference type="EMBL" id="KAF7393881.1"/>
    </source>
</evidence>
<organism evidence="1 2">
    <name type="scientific">Vespula germanica</name>
    <name type="common">German yellow jacket</name>
    <name type="synonym">Paravespula germanica</name>
    <dbReference type="NCBI Taxonomy" id="30212"/>
    <lineage>
        <taxon>Eukaryota</taxon>
        <taxon>Metazoa</taxon>
        <taxon>Ecdysozoa</taxon>
        <taxon>Arthropoda</taxon>
        <taxon>Hexapoda</taxon>
        <taxon>Insecta</taxon>
        <taxon>Pterygota</taxon>
        <taxon>Neoptera</taxon>
        <taxon>Endopterygota</taxon>
        <taxon>Hymenoptera</taxon>
        <taxon>Apocrita</taxon>
        <taxon>Aculeata</taxon>
        <taxon>Vespoidea</taxon>
        <taxon>Vespidae</taxon>
        <taxon>Vespinae</taxon>
        <taxon>Vespula</taxon>
    </lineage>
</organism>
<dbReference type="AlphaFoldDB" id="A0A834JUJ5"/>
<sequence length="115" mass="13295">MEGKCYCMLDNIKIRMSLAQDLCIDSNYDGSCHVQRSKPSVKTSIRFKIRYFANNKKNPYKGYNVERALIQQIHALLVNSMDESQFPLREETTFTRSSSKSLFALAKMLNWETSA</sequence>
<reference evidence="1" key="1">
    <citation type="journal article" date="2020" name="G3 (Bethesda)">
        <title>High-Quality Assemblies for Three Invasive Social Wasps from the &lt;i&gt;Vespula&lt;/i&gt; Genus.</title>
        <authorList>
            <person name="Harrop T.W.R."/>
            <person name="Guhlin J."/>
            <person name="McLaughlin G.M."/>
            <person name="Permina E."/>
            <person name="Stockwell P."/>
            <person name="Gilligan J."/>
            <person name="Le Lec M.F."/>
            <person name="Gruber M.A.M."/>
            <person name="Quinn O."/>
            <person name="Lovegrove M."/>
            <person name="Duncan E.J."/>
            <person name="Remnant E.J."/>
            <person name="Van Eeckhoven J."/>
            <person name="Graham B."/>
            <person name="Knapp R.A."/>
            <person name="Langford K.W."/>
            <person name="Kronenberg Z."/>
            <person name="Press M.O."/>
            <person name="Eacker S.M."/>
            <person name="Wilson-Rankin E.E."/>
            <person name="Purcell J."/>
            <person name="Lester P.J."/>
            <person name="Dearden P.K."/>
        </authorList>
    </citation>
    <scope>NUCLEOTIDE SEQUENCE</scope>
    <source>
        <strain evidence="1">Linc-1</strain>
    </source>
</reference>
<proteinExistence type="predicted"/>